<protein>
    <submittedName>
        <fullName evidence="2">Uncharacterized protein</fullName>
    </submittedName>
</protein>
<evidence type="ECO:0000313" key="2">
    <source>
        <dbReference type="EMBL" id="RZB39366.1"/>
    </source>
</evidence>
<feature type="compositionally biased region" description="Low complexity" evidence="1">
    <location>
        <begin position="307"/>
        <end position="317"/>
    </location>
</feature>
<reference evidence="2 3" key="1">
    <citation type="submission" date="2017-03" db="EMBL/GenBank/DDBJ databases">
        <title>Genome of the blue death feigning beetle - Asbolus verrucosus.</title>
        <authorList>
            <person name="Rider S.D."/>
        </authorList>
    </citation>
    <scope>NUCLEOTIDE SEQUENCE [LARGE SCALE GENOMIC DNA]</scope>
    <source>
        <strain evidence="2">Butters</strain>
        <tissue evidence="2">Head and leg muscle</tissue>
    </source>
</reference>
<dbReference type="EMBL" id="QDEB01128902">
    <property type="protein sequence ID" value="RZB39366.1"/>
    <property type="molecule type" value="Genomic_DNA"/>
</dbReference>
<comment type="caution">
    <text evidence="2">The sequence shown here is derived from an EMBL/GenBank/DDBJ whole genome shotgun (WGS) entry which is preliminary data.</text>
</comment>
<name>A0A482V8A9_ASBVE</name>
<keyword evidence="3" id="KW-1185">Reference proteome</keyword>
<feature type="region of interest" description="Disordered" evidence="1">
    <location>
        <begin position="88"/>
        <end position="193"/>
    </location>
</feature>
<accession>A0A482V8A9</accession>
<dbReference type="Proteomes" id="UP000292052">
    <property type="component" value="Unassembled WGS sequence"/>
</dbReference>
<feature type="compositionally biased region" description="Basic and acidic residues" evidence="1">
    <location>
        <begin position="464"/>
        <end position="485"/>
    </location>
</feature>
<feature type="compositionally biased region" description="Basic and acidic residues" evidence="1">
    <location>
        <begin position="514"/>
        <end position="526"/>
    </location>
</feature>
<feature type="compositionally biased region" description="Acidic residues" evidence="1">
    <location>
        <begin position="968"/>
        <end position="981"/>
    </location>
</feature>
<proteinExistence type="predicted"/>
<feature type="region of interest" description="Disordered" evidence="1">
    <location>
        <begin position="956"/>
        <end position="983"/>
    </location>
</feature>
<feature type="region of interest" description="Disordered" evidence="1">
    <location>
        <begin position="609"/>
        <end position="733"/>
    </location>
</feature>
<evidence type="ECO:0000256" key="1">
    <source>
        <dbReference type="SAM" id="MobiDB-lite"/>
    </source>
</evidence>
<feature type="compositionally biased region" description="Basic and acidic residues" evidence="1">
    <location>
        <begin position="696"/>
        <end position="705"/>
    </location>
</feature>
<feature type="compositionally biased region" description="Polar residues" evidence="1">
    <location>
        <begin position="630"/>
        <end position="652"/>
    </location>
</feature>
<feature type="region of interest" description="Disordered" evidence="1">
    <location>
        <begin position="354"/>
        <end position="532"/>
    </location>
</feature>
<feature type="compositionally biased region" description="Polar residues" evidence="1">
    <location>
        <begin position="874"/>
        <end position="884"/>
    </location>
</feature>
<feature type="compositionally biased region" description="Polar residues" evidence="1">
    <location>
        <begin position="486"/>
        <end position="497"/>
    </location>
</feature>
<dbReference type="OrthoDB" id="6428710at2759"/>
<feature type="compositionally biased region" description="Basic and acidic residues" evidence="1">
    <location>
        <begin position="122"/>
        <end position="142"/>
    </location>
</feature>
<feature type="compositionally biased region" description="Basic and acidic residues" evidence="1">
    <location>
        <begin position="656"/>
        <end position="689"/>
    </location>
</feature>
<gene>
    <name evidence="2" type="ORF">BDFB_006617</name>
</gene>
<feature type="region of interest" description="Disordered" evidence="1">
    <location>
        <begin position="1"/>
        <end position="68"/>
    </location>
</feature>
<feature type="compositionally biased region" description="Polar residues" evidence="1">
    <location>
        <begin position="182"/>
        <end position="193"/>
    </location>
</feature>
<evidence type="ECO:0000313" key="3">
    <source>
        <dbReference type="Proteomes" id="UP000292052"/>
    </source>
</evidence>
<sequence length="1008" mass="112429">MSVPGSTSGVTNRRQKRMGPAPFASFEDLSDELESPEDKNAAGSVVRLPGIREDATPTPSNTPAPIDHPEFIYTGISLVGAATLSPPNTVMSSLSSPQTAAKLSLQTPNTPRIDISRASSSSHHDSRDSTPERELFETHDPTTAKLGLGFREEGQSGLSRSPSPHKMLLETSFCGTKPPDNAPSTHTEQTGTKMESEVLEKVLLARKHDPTQAVLAEGINVVEKIPPEKPVRKLEKRVQSVKSDITIKVDEPQTCVSNNTPNIPRKIVSKSGVEYIYIPLKGPLPVDTETQNAITKPKVREVKSATIQTKTKQIPTKPKAKSATPSPVTVKKEEQPKYIRIKLKPDYMYSQEDSLPLQDMQKPDTLDLDRKISQNFPDIAPVQKEEPPKIDQGKSLSSTPSASPKLPKQTFLKDSIGSKTPSPSLSRKSSFASLFRSKETIISPESPTVPGCRRKNTITGILREASDSLRDRSRSRSKSRDRDKSATLSAAPSSTESIDSKTKQKSVFSIFKPKKGENKTRVEHESTSSSEVLPSIEGIAKVEFKFNDNSTRKKYYETPLEGDSIRIPLHSPTHYEDRSILQDLKTSSQDSQETVIEVNRNVEAIVESVPKDLENNTNQVHSSKPELTKRQSSTSSENVVFSTKLGSNNEIFSTKLPKDKQTRNDVVDSETKPTEMNGGEKMENSHVEETTPQTNDEIKPKKEVSNRNSMVSSAPDDDRYYSSESERDSEVDFPKTKKDLDLKLDLEYVEPERKGLVLQQDSYEDELPYIPTTLPQERSAAVPIVPIKQRSTFEMKTCPIERPRSTTPINPSCLEEYCEEVMGTFNTESITKTIEKLKISLPRHDSVDKSVKSPRNKPSNTNWFEFAEKGISTSGRRSSLTQESEVPPPLPPKGIHKEWINFEEIPERRKPPKRIQTLPSRGHIDVPDSVLQDNVVYNYVNPEECKCECHEITAREREKREKGTSGVQEDELPLLEDEQNDDEKVGADVTVDRIKLDVAIADRRSVVR</sequence>
<feature type="compositionally biased region" description="Basic and acidic residues" evidence="1">
    <location>
        <begin position="716"/>
        <end position="733"/>
    </location>
</feature>
<organism evidence="2 3">
    <name type="scientific">Asbolus verrucosus</name>
    <name type="common">Desert ironclad beetle</name>
    <dbReference type="NCBI Taxonomy" id="1661398"/>
    <lineage>
        <taxon>Eukaryota</taxon>
        <taxon>Metazoa</taxon>
        <taxon>Ecdysozoa</taxon>
        <taxon>Arthropoda</taxon>
        <taxon>Hexapoda</taxon>
        <taxon>Insecta</taxon>
        <taxon>Pterygota</taxon>
        <taxon>Neoptera</taxon>
        <taxon>Endopterygota</taxon>
        <taxon>Coleoptera</taxon>
        <taxon>Polyphaga</taxon>
        <taxon>Cucujiformia</taxon>
        <taxon>Tenebrionidae</taxon>
        <taxon>Pimeliinae</taxon>
        <taxon>Asbolus</taxon>
    </lineage>
</organism>
<feature type="compositionally biased region" description="Polar residues" evidence="1">
    <location>
        <begin position="417"/>
        <end position="432"/>
    </location>
</feature>
<feature type="compositionally biased region" description="Polar residues" evidence="1">
    <location>
        <begin position="1"/>
        <end position="12"/>
    </location>
</feature>
<dbReference type="AlphaFoldDB" id="A0A482V8A9"/>
<feature type="compositionally biased region" description="Basic and acidic residues" evidence="1">
    <location>
        <begin position="383"/>
        <end position="392"/>
    </location>
</feature>
<feature type="region of interest" description="Disordered" evidence="1">
    <location>
        <begin position="307"/>
        <end position="333"/>
    </location>
</feature>
<feature type="compositionally biased region" description="Basic and acidic residues" evidence="1">
    <location>
        <begin position="361"/>
        <end position="372"/>
    </location>
</feature>
<feature type="region of interest" description="Disordered" evidence="1">
    <location>
        <begin position="874"/>
        <end position="895"/>
    </location>
</feature>
<feature type="compositionally biased region" description="Polar residues" evidence="1">
    <location>
        <begin position="88"/>
        <end position="110"/>
    </location>
</feature>
<feature type="region of interest" description="Disordered" evidence="1">
    <location>
        <begin position="845"/>
        <end position="864"/>
    </location>
</feature>
<feature type="compositionally biased region" description="Low complexity" evidence="1">
    <location>
        <begin position="112"/>
        <end position="121"/>
    </location>
</feature>
<dbReference type="STRING" id="1661398.A0A482V8A9"/>